<dbReference type="RefSeq" id="WP_103949043.1">
    <property type="nucleotide sequence ID" value="NZ_PQVT01000001.1"/>
</dbReference>
<proteinExistence type="predicted"/>
<sequence length="87" mass="10654">MTPSRKINVTSQEINKNSVVLRCDEDYERWYLEQFDFSMFSDVEAKNAMEEERPDYYPCIPLLQEDRYEVTYLGEDLVKHWFRNFIQ</sequence>
<keyword evidence="2" id="KW-1185">Reference proteome</keyword>
<gene>
    <name evidence="1" type="ORF">C3712_00585</name>
</gene>
<organism evidence="1 2">
    <name type="scientific">Lelliottia aquatilis</name>
    <dbReference type="NCBI Taxonomy" id="2080838"/>
    <lineage>
        <taxon>Bacteria</taxon>
        <taxon>Pseudomonadati</taxon>
        <taxon>Pseudomonadota</taxon>
        <taxon>Gammaproteobacteria</taxon>
        <taxon>Enterobacterales</taxon>
        <taxon>Enterobacteriaceae</taxon>
        <taxon>Lelliottia</taxon>
    </lineage>
</organism>
<comment type="caution">
    <text evidence="1">The sequence shown here is derived from an EMBL/GenBank/DDBJ whole genome shotgun (WGS) entry which is preliminary data.</text>
</comment>
<dbReference type="EMBL" id="PQVW01000001">
    <property type="protein sequence ID" value="POZ33640.1"/>
    <property type="molecule type" value="Genomic_DNA"/>
</dbReference>
<protein>
    <submittedName>
        <fullName evidence="1">Uncharacterized protein</fullName>
    </submittedName>
</protein>
<evidence type="ECO:0000313" key="1">
    <source>
        <dbReference type="EMBL" id="POZ33640.1"/>
    </source>
</evidence>
<dbReference type="Proteomes" id="UP000237025">
    <property type="component" value="Unassembled WGS sequence"/>
</dbReference>
<evidence type="ECO:0000313" key="2">
    <source>
        <dbReference type="Proteomes" id="UP000237025"/>
    </source>
</evidence>
<accession>A0ABX5A6B0</accession>
<name>A0ABX5A6B0_9ENTR</name>
<reference evidence="1 2" key="1">
    <citation type="submission" date="2018-02" db="EMBL/GenBank/DDBJ databases">
        <title>Lelliotia aquatilis sp. nov., isolated from drinking water.</title>
        <authorList>
            <person name="Kaempfer P."/>
            <person name="Glaeser S."/>
            <person name="Exner M."/>
            <person name="Doijad S."/>
            <person name="Chakraborty T."/>
        </authorList>
    </citation>
    <scope>NUCLEOTIDE SEQUENCE [LARGE SCALE GENOMIC DNA]</scope>
    <source>
        <strain evidence="1 2">6331-17</strain>
    </source>
</reference>